<feature type="compositionally biased region" description="Polar residues" evidence="8">
    <location>
        <begin position="369"/>
        <end position="379"/>
    </location>
</feature>
<feature type="compositionally biased region" description="Polar residues" evidence="8">
    <location>
        <begin position="154"/>
        <end position="194"/>
    </location>
</feature>
<dbReference type="GO" id="GO:0005643">
    <property type="term" value="C:nuclear pore"/>
    <property type="evidence" value="ECO:0007669"/>
    <property type="project" value="UniProtKB-SubCell"/>
</dbReference>
<sequence>MPKREADSYITKENGITANTSQGEDKPKMSTAAQLAKRKIATPKGRLGANRSQHSFNSGSAASNPFGQSTQQPSFSNTNGGTTFGASQSFPQPGPGTNAGFSFQPPSSSSFTFGTTSSTPNPFASVNGSGEAPNNQQDISMESPQKKAALGNTFGATNAGSNMNSGFSFGQPAQQQSGGTFSFGTKQEASSPVKTNGEGLFGRASKPEEPTATSNPFGQPSQPAFGGFGQAASAQPQNQTSGFSFGQDTNTSTAPASASNFGFGTESTSTAQTPLPAFSFSQSSTPQPEAPKFSFGQNTTSQAQANGASTPGGSNLFGSGNTASKPPSTTFSFGQTQQPEISKNPFSGLGASTNEGTESAERSIGGPATSPQPLASEQRSTSPEKPASSSSEQDSQPAANPFAGLFAGSASGSPAPISKPAFSFGTASGAAPAATPADGQQTSKQAFSFGTTSQPPAVNAGNTDAKPSVTQPSNAFTFGAKTAQAENTATGKKAVEQEKSQNEENTSSPAKATFSFSAPSQPASSGGLFSPAKTSAVSTEKSKELFGQSSSGADTSAKPTFGGLFKPVPTDRQEQSGSSSLLFKPSDNTSESNKAASTAISAQNTPVTNLFGTSEQTKPQQARSAETTAPASNFGTATIKKPSAGAGGQATGSQDKAMESTPASEPSRRQVYTKASSLIPGHLGAEQFREYDRNYRLHSLNLGLQRKIASLDPRSNDFDNIIRHYVAARDSIGASLGLFKRNVAGSKRKGDDVDDHETEPAHNKRTRSETAAQAPPSQSKPAPAAFGAGFQPQLSAPVTDTTMSDGTTRSTTSSQATKLFNNMIPNSSTAAKEVQPSSGFQPSSNPFAGLTAGPSATPKPSASLRGGNSDAAQPTASFQFTPVPSTTPTKSPPKLPTFEVPKFGGGNTNFMSAFGQQAKANAKKFEKDLIEKRKAEDFDSDEDDEDAFNKQLEEEARAKRAKIEAIAQGGFAPTFKPTSGSSSSKETSKPAAVSETPKDAPGSKFTFGNSSSTTSSSNPFASLASASTSGEQSQGSSDQAEEPNEDKADDEEGEEDEAEDDDDPEGEALEENDEEEEEDDDNDLQAALDRGRKNASAGKSLFDRIEPNPNNKEDVTSTTEEKDETEQDETPIMQQAKNSSFPPAIWGSHIGKSTPETPAFSPMTPATGTSKSSYKPSTFTFTPTPPTTSSSPTPGASIFAGGLVRDGPVPGEGLFGSRPTTPSNAEKSSSSLSRAVLASPAGTDNTWKQGQAISFGNGDDKKDGPSFKFTAPSPGGSSEQKPFGSLFGTPASGSKPTDTPTQLGFQFGAPASNPAPGFLGAVSHLGGGSATSSAVSSRATSPGLTDNESVATNDTEETNDDPQTSLMDSRTGEENETCLWEGRSKALMFVTAESAKNNNKVTPNDWNSMGVGLIRVLKDKSSGKTRVVFRVEPSASILINSHLIESVTYENVPSNKSGAVRGALFYKGNLTRWVFKVKTPEMGTQLSKALEDNKSA</sequence>
<feature type="compositionally biased region" description="Polar residues" evidence="8">
    <location>
        <begin position="124"/>
        <end position="143"/>
    </location>
</feature>
<feature type="region of interest" description="Disordered" evidence="8">
    <location>
        <begin position="745"/>
        <end position="903"/>
    </location>
</feature>
<keyword evidence="3" id="KW-0509">mRNA transport</keyword>
<organism evidence="10 11">
    <name type="scientific">Exophiala sideris</name>
    <dbReference type="NCBI Taxonomy" id="1016849"/>
    <lineage>
        <taxon>Eukaryota</taxon>
        <taxon>Fungi</taxon>
        <taxon>Dikarya</taxon>
        <taxon>Ascomycota</taxon>
        <taxon>Pezizomycotina</taxon>
        <taxon>Eurotiomycetes</taxon>
        <taxon>Chaetothyriomycetidae</taxon>
        <taxon>Chaetothyriales</taxon>
        <taxon>Herpotrichiellaceae</taxon>
        <taxon>Exophiala</taxon>
    </lineage>
</organism>
<dbReference type="GO" id="GO:0015031">
    <property type="term" value="P:protein transport"/>
    <property type="evidence" value="ECO:0007669"/>
    <property type="project" value="UniProtKB-KW"/>
</dbReference>
<feature type="region of interest" description="Disordered" evidence="8">
    <location>
        <begin position="1"/>
        <end position="671"/>
    </location>
</feature>
<feature type="compositionally biased region" description="Polar residues" evidence="8">
    <location>
        <begin position="438"/>
        <end position="462"/>
    </location>
</feature>
<evidence type="ECO:0000259" key="9">
    <source>
        <dbReference type="PROSITE" id="PS50196"/>
    </source>
</evidence>
<dbReference type="PANTHER" id="PTHR38697">
    <property type="entry name" value="NUCLEAR PORE COMPLEX PROTEIN SIMILAR TO S. CEREVISIAE NUP2 (EUROFUNG)"/>
    <property type="match status" value="1"/>
</dbReference>
<feature type="compositionally biased region" description="Polar residues" evidence="8">
    <location>
        <begin position="1291"/>
        <end position="1304"/>
    </location>
</feature>
<evidence type="ECO:0000256" key="1">
    <source>
        <dbReference type="ARBA" id="ARBA00004567"/>
    </source>
</evidence>
<dbReference type="Pfam" id="PF00638">
    <property type="entry name" value="Ran_BP1"/>
    <property type="match status" value="1"/>
</dbReference>
<evidence type="ECO:0000256" key="2">
    <source>
        <dbReference type="ARBA" id="ARBA00022448"/>
    </source>
</evidence>
<feature type="compositionally biased region" description="Basic and acidic residues" evidence="8">
    <location>
        <begin position="493"/>
        <end position="502"/>
    </location>
</feature>
<keyword evidence="2" id="KW-0813">Transport</keyword>
<dbReference type="PROSITE" id="PS50196">
    <property type="entry name" value="RANBD1"/>
    <property type="match status" value="1"/>
</dbReference>
<dbReference type="Gene3D" id="2.30.29.30">
    <property type="entry name" value="Pleckstrin-homology domain (PH domain)/Phosphotyrosine-binding domain (PTB)"/>
    <property type="match status" value="1"/>
</dbReference>
<dbReference type="EMBL" id="KN846952">
    <property type="protein sequence ID" value="KIV81486.1"/>
    <property type="molecule type" value="Genomic_DNA"/>
</dbReference>
<name>A0A0D1X1V7_9EURO</name>
<keyword evidence="7" id="KW-0539">Nucleus</keyword>
<feature type="compositionally biased region" description="Polar residues" evidence="8">
    <location>
        <begin position="1132"/>
        <end position="1141"/>
    </location>
</feature>
<dbReference type="Pfam" id="PF08911">
    <property type="entry name" value="NUP50"/>
    <property type="match status" value="1"/>
</dbReference>
<feature type="compositionally biased region" description="Low complexity" evidence="8">
    <location>
        <begin position="380"/>
        <end position="392"/>
    </location>
</feature>
<accession>A0A0D1X1V7</accession>
<feature type="compositionally biased region" description="Polar residues" evidence="8">
    <location>
        <begin position="1342"/>
        <end position="1353"/>
    </location>
</feature>
<evidence type="ECO:0000256" key="5">
    <source>
        <dbReference type="ARBA" id="ARBA00023010"/>
    </source>
</evidence>
<evidence type="ECO:0000256" key="7">
    <source>
        <dbReference type="ARBA" id="ARBA00023242"/>
    </source>
</evidence>
<feature type="compositionally biased region" description="Low complexity" evidence="8">
    <location>
        <begin position="221"/>
        <end position="237"/>
    </location>
</feature>
<feature type="compositionally biased region" description="Low complexity" evidence="8">
    <location>
        <begin position="771"/>
        <end position="814"/>
    </location>
</feature>
<feature type="compositionally biased region" description="Polar residues" evidence="8">
    <location>
        <begin position="1242"/>
        <end position="1254"/>
    </location>
</feature>
<dbReference type="SUPFAM" id="SSF50729">
    <property type="entry name" value="PH domain-like"/>
    <property type="match status" value="1"/>
</dbReference>
<dbReference type="CDD" id="cd13170">
    <property type="entry name" value="RanBD_NUP50"/>
    <property type="match status" value="1"/>
</dbReference>
<feature type="compositionally biased region" description="Polar residues" evidence="8">
    <location>
        <begin position="50"/>
        <end position="91"/>
    </location>
</feature>
<evidence type="ECO:0000256" key="6">
    <source>
        <dbReference type="ARBA" id="ARBA00023132"/>
    </source>
</evidence>
<feature type="compositionally biased region" description="Low complexity" evidence="8">
    <location>
        <begin position="101"/>
        <end position="123"/>
    </location>
</feature>
<evidence type="ECO:0000313" key="10">
    <source>
        <dbReference type="EMBL" id="KIV81486.1"/>
    </source>
</evidence>
<feature type="compositionally biased region" description="Low complexity" evidence="8">
    <location>
        <begin position="1169"/>
        <end position="1194"/>
    </location>
</feature>
<dbReference type="PANTHER" id="PTHR38697:SF1">
    <property type="entry name" value="NUCLEAR PORE COMPLEX PROTEIN SIMILAR TO S. CEREVISIAE NUP2 (EUROFUNG)"/>
    <property type="match status" value="1"/>
</dbReference>
<evidence type="ECO:0000256" key="8">
    <source>
        <dbReference type="SAM" id="MobiDB-lite"/>
    </source>
</evidence>
<feature type="compositionally biased region" description="Low complexity" evidence="8">
    <location>
        <begin position="1330"/>
        <end position="1341"/>
    </location>
</feature>
<protein>
    <recommendedName>
        <fullName evidence="9">RanBD1 domain-containing protein</fullName>
    </recommendedName>
</protein>
<feature type="domain" description="RanBD1" evidence="9">
    <location>
        <begin position="1354"/>
        <end position="1496"/>
    </location>
</feature>
<feature type="compositionally biased region" description="Polar residues" evidence="8">
    <location>
        <begin position="870"/>
        <end position="880"/>
    </location>
</feature>
<dbReference type="GO" id="GO:0051028">
    <property type="term" value="P:mRNA transport"/>
    <property type="evidence" value="ECO:0007669"/>
    <property type="project" value="UniProtKB-KW"/>
</dbReference>
<comment type="subcellular location">
    <subcellularLocation>
        <location evidence="1">Nucleus</location>
        <location evidence="1">Nuclear pore complex</location>
    </subcellularLocation>
</comment>
<feature type="compositionally biased region" description="Low complexity" evidence="8">
    <location>
        <begin position="401"/>
        <end position="437"/>
    </location>
</feature>
<dbReference type="InterPro" id="IPR000156">
    <property type="entry name" value="Ran_bind_dom"/>
</dbReference>
<feature type="region of interest" description="Disordered" evidence="8">
    <location>
        <begin position="1327"/>
        <end position="1373"/>
    </location>
</feature>
<feature type="compositionally biased region" description="Polar residues" evidence="8">
    <location>
        <begin position="1018"/>
        <end position="1038"/>
    </location>
</feature>
<feature type="compositionally biased region" description="Polar residues" evidence="8">
    <location>
        <begin position="211"/>
        <end position="220"/>
    </location>
</feature>
<dbReference type="OrthoDB" id="185618at2759"/>
<dbReference type="InterPro" id="IPR015007">
    <property type="entry name" value="NUP2/50/61"/>
</dbReference>
<dbReference type="HOGENOM" id="CLU_245248_0_0_1"/>
<feature type="compositionally biased region" description="Polar residues" evidence="8">
    <location>
        <begin position="815"/>
        <end position="846"/>
    </location>
</feature>
<gene>
    <name evidence="10" type="ORF">PV11_03671</name>
</gene>
<feature type="compositionally biased region" description="Acidic residues" evidence="8">
    <location>
        <begin position="1039"/>
        <end position="1083"/>
    </location>
</feature>
<dbReference type="Proteomes" id="UP000053599">
    <property type="component" value="Unassembled WGS sequence"/>
</dbReference>
<feature type="compositionally biased region" description="Low complexity" evidence="8">
    <location>
        <begin position="514"/>
        <end position="527"/>
    </location>
</feature>
<proteinExistence type="predicted"/>
<dbReference type="InterPro" id="IPR011993">
    <property type="entry name" value="PH-like_dom_sf"/>
</dbReference>
<keyword evidence="5" id="KW-0811">Translocation</keyword>
<feature type="compositionally biased region" description="Low complexity" evidence="8">
    <location>
        <begin position="1223"/>
        <end position="1241"/>
    </location>
</feature>
<keyword evidence="6" id="KW-0906">Nuclear pore complex</keyword>
<feature type="compositionally biased region" description="Polar residues" evidence="8">
    <location>
        <begin position="547"/>
        <end position="558"/>
    </location>
</feature>
<dbReference type="SMART" id="SM00160">
    <property type="entry name" value="RanBD"/>
    <property type="match status" value="1"/>
</dbReference>
<feature type="compositionally biased region" description="Basic and acidic residues" evidence="8">
    <location>
        <begin position="758"/>
        <end position="768"/>
    </location>
</feature>
<evidence type="ECO:0000313" key="11">
    <source>
        <dbReference type="Proteomes" id="UP000053599"/>
    </source>
</evidence>
<evidence type="ECO:0000256" key="3">
    <source>
        <dbReference type="ARBA" id="ARBA00022816"/>
    </source>
</evidence>
<feature type="compositionally biased region" description="Basic and acidic residues" evidence="8">
    <location>
        <begin position="1101"/>
        <end position="1115"/>
    </location>
</feature>
<feature type="compositionally biased region" description="Polar residues" evidence="8">
    <location>
        <begin position="575"/>
        <end position="636"/>
    </location>
</feature>
<dbReference type="InterPro" id="IPR053074">
    <property type="entry name" value="NPC_Nucleoporin"/>
</dbReference>
<reference evidence="10 11" key="1">
    <citation type="submission" date="2015-01" db="EMBL/GenBank/DDBJ databases">
        <title>The Genome Sequence of Exophiala sideris CBS121828.</title>
        <authorList>
            <consortium name="The Broad Institute Genomics Platform"/>
            <person name="Cuomo C."/>
            <person name="de Hoog S."/>
            <person name="Gorbushina A."/>
            <person name="Stielow B."/>
            <person name="Teixiera M."/>
            <person name="Abouelleil A."/>
            <person name="Chapman S.B."/>
            <person name="Priest M."/>
            <person name="Young S.K."/>
            <person name="Wortman J."/>
            <person name="Nusbaum C."/>
            <person name="Birren B."/>
        </authorList>
    </citation>
    <scope>NUCLEOTIDE SEQUENCE [LARGE SCALE GENOMIC DNA]</scope>
    <source>
        <strain evidence="10 11">CBS 121828</strain>
    </source>
</reference>
<feature type="compositionally biased region" description="Basic and acidic residues" evidence="8">
    <location>
        <begin position="947"/>
        <end position="963"/>
    </location>
</feature>
<keyword evidence="4" id="KW-0653">Protein transport</keyword>
<feature type="compositionally biased region" description="Polar residues" evidence="8">
    <location>
        <begin position="295"/>
        <end position="357"/>
    </location>
</feature>
<evidence type="ECO:0000256" key="4">
    <source>
        <dbReference type="ARBA" id="ARBA00022927"/>
    </source>
</evidence>
<feature type="region of interest" description="Disordered" evidence="8">
    <location>
        <begin position="933"/>
        <end position="1310"/>
    </location>
</feature>
<feature type="compositionally biased region" description="Polar residues" evidence="8">
    <location>
        <begin position="238"/>
        <end position="287"/>
    </location>
</feature>
<feature type="compositionally biased region" description="Low complexity" evidence="8">
    <location>
        <begin position="973"/>
        <end position="985"/>
    </location>
</feature>
<dbReference type="STRING" id="1016849.A0A0D1X1V7"/>